<keyword evidence="1" id="KW-0472">Membrane</keyword>
<evidence type="ECO:0000256" key="1">
    <source>
        <dbReference type="SAM" id="Phobius"/>
    </source>
</evidence>
<sequence>MPQLDTVHILTVYLWTWLTLALISLKIKTFTMVIKPKKNNCNPPSKPTTPLLPWT</sequence>
<organism evidence="2">
    <name type="scientific">Crotalus pricei pricei</name>
    <dbReference type="NCBI Taxonomy" id="8748"/>
    <lineage>
        <taxon>Eukaryota</taxon>
        <taxon>Metazoa</taxon>
        <taxon>Chordata</taxon>
        <taxon>Craniata</taxon>
        <taxon>Vertebrata</taxon>
        <taxon>Euteleostomi</taxon>
        <taxon>Lepidosauria</taxon>
        <taxon>Squamata</taxon>
        <taxon>Bifurcata</taxon>
        <taxon>Unidentata</taxon>
        <taxon>Episquamata</taxon>
        <taxon>Toxicofera</taxon>
        <taxon>Serpentes</taxon>
        <taxon>Colubroidea</taxon>
        <taxon>Viperidae</taxon>
        <taxon>Crotalinae</taxon>
        <taxon>Crotalus</taxon>
    </lineage>
</organism>
<keyword evidence="1" id="KW-0812">Transmembrane</keyword>
<dbReference type="AlphaFoldDB" id="G9F874"/>
<geneLocation type="mitochondrion" evidence="2"/>
<name>G9F874_9SAUR</name>
<keyword evidence="2" id="KW-0496">Mitochondrion</keyword>
<keyword evidence="1" id="KW-1133">Transmembrane helix</keyword>
<evidence type="ECO:0000313" key="2">
    <source>
        <dbReference type="EMBL" id="AET97708.1"/>
    </source>
</evidence>
<protein>
    <submittedName>
        <fullName evidence="2">ATPase 8</fullName>
    </submittedName>
</protein>
<gene>
    <name evidence="2" type="primary">ATP8</name>
</gene>
<feature type="transmembrane region" description="Helical" evidence="1">
    <location>
        <begin position="6"/>
        <end position="25"/>
    </location>
</feature>
<reference evidence="2" key="1">
    <citation type="journal article" date="2011" name="J. Biogeogr.">
        <title>Ephemeral Pleistocene woodlands connect the dots for highland rattlesnakes of the Crotalus intermedius group.</title>
        <authorList>
            <person name="Bryson R.W.Jr."/>
            <person name="Murphy R.W."/>
            <person name="Graham M.R."/>
            <person name="Lathrop A."/>
            <person name="Lazcano-Villareal D."/>
        </authorList>
    </citation>
    <scope>NUCLEOTIDE SEQUENCE</scope>
</reference>
<accession>G9F874</accession>
<proteinExistence type="predicted"/>
<dbReference type="EMBL" id="JN022810">
    <property type="protein sequence ID" value="AET97708.1"/>
    <property type="molecule type" value="Genomic_DNA"/>
</dbReference>